<keyword evidence="2" id="KW-1185">Reference proteome</keyword>
<reference evidence="1 2" key="1">
    <citation type="submission" date="2021-03" db="EMBL/GenBank/DDBJ databases">
        <title>Aliifodinibius sp. nov., a new bacterium isolated from saline soil.</title>
        <authorList>
            <person name="Galisteo C."/>
            <person name="De La Haba R."/>
            <person name="Sanchez-Porro C."/>
            <person name="Ventosa A."/>
        </authorList>
    </citation>
    <scope>NUCLEOTIDE SEQUENCE [LARGE SCALE GENOMIC DNA]</scope>
    <source>
        <strain evidence="1 2">1BSP15-2V2</strain>
    </source>
</reference>
<dbReference type="RefSeq" id="WP_265764554.1">
    <property type="nucleotide sequence ID" value="NZ_JAGGJA010000002.1"/>
</dbReference>
<gene>
    <name evidence="1" type="ORF">J6I44_03345</name>
</gene>
<evidence type="ECO:0000313" key="1">
    <source>
        <dbReference type="EMBL" id="MCW9705868.1"/>
    </source>
</evidence>
<sequence length="58" mass="6776">MATVTEYPLWDGQENETISRRTFNLLLDDASTYYLKHHQAVKRIWLKPISKPEAAKLS</sequence>
<dbReference type="Proteomes" id="UP001207918">
    <property type="component" value="Unassembled WGS sequence"/>
</dbReference>
<dbReference type="EMBL" id="JAGGJA010000002">
    <property type="protein sequence ID" value="MCW9705868.1"/>
    <property type="molecule type" value="Genomic_DNA"/>
</dbReference>
<comment type="caution">
    <text evidence="1">The sequence shown here is derived from an EMBL/GenBank/DDBJ whole genome shotgun (WGS) entry which is preliminary data.</text>
</comment>
<accession>A0ABT3PJB5</accession>
<evidence type="ECO:0000313" key="2">
    <source>
        <dbReference type="Proteomes" id="UP001207918"/>
    </source>
</evidence>
<proteinExistence type="predicted"/>
<organism evidence="1 2">
    <name type="scientific">Fodinibius salsisoli</name>
    <dbReference type="NCBI Taxonomy" id="2820877"/>
    <lineage>
        <taxon>Bacteria</taxon>
        <taxon>Pseudomonadati</taxon>
        <taxon>Balneolota</taxon>
        <taxon>Balneolia</taxon>
        <taxon>Balneolales</taxon>
        <taxon>Balneolaceae</taxon>
        <taxon>Fodinibius</taxon>
    </lineage>
</organism>
<protein>
    <submittedName>
        <fullName evidence="1">Uncharacterized protein</fullName>
    </submittedName>
</protein>
<name>A0ABT3PJB5_9BACT</name>